<dbReference type="EMBL" id="QXFT01002220">
    <property type="protein sequence ID" value="KAE9301791.1"/>
    <property type="molecule type" value="Genomic_DNA"/>
</dbReference>
<reference evidence="2 3" key="1">
    <citation type="submission" date="2018-08" db="EMBL/GenBank/DDBJ databases">
        <title>Genomic investigation of the strawberry pathogen Phytophthora fragariae indicates pathogenicity is determined by transcriptional variation in three key races.</title>
        <authorList>
            <person name="Adams T.M."/>
            <person name="Armitage A.D."/>
            <person name="Sobczyk M.K."/>
            <person name="Bates H.J."/>
            <person name="Dunwell J.M."/>
            <person name="Nellist C.F."/>
            <person name="Harrison R.J."/>
        </authorList>
    </citation>
    <scope>NUCLEOTIDE SEQUENCE [LARGE SCALE GENOMIC DNA]</scope>
    <source>
        <strain evidence="2 3">SCRP333</strain>
    </source>
</reference>
<feature type="compositionally biased region" description="Basic and acidic residues" evidence="1">
    <location>
        <begin position="887"/>
        <end position="896"/>
    </location>
</feature>
<dbReference type="AlphaFoldDB" id="A0A6A4DG27"/>
<feature type="compositionally biased region" description="Polar residues" evidence="1">
    <location>
        <begin position="564"/>
        <end position="575"/>
    </location>
</feature>
<evidence type="ECO:0000313" key="3">
    <source>
        <dbReference type="Proteomes" id="UP000434957"/>
    </source>
</evidence>
<feature type="compositionally biased region" description="Basic residues" evidence="1">
    <location>
        <begin position="920"/>
        <end position="929"/>
    </location>
</feature>
<dbReference type="Proteomes" id="UP000434957">
    <property type="component" value="Unassembled WGS sequence"/>
</dbReference>
<feature type="compositionally biased region" description="Basic and acidic residues" evidence="1">
    <location>
        <begin position="609"/>
        <end position="625"/>
    </location>
</feature>
<feature type="region of interest" description="Disordered" evidence="1">
    <location>
        <begin position="881"/>
        <end position="969"/>
    </location>
</feature>
<protein>
    <submittedName>
        <fullName evidence="2">Uncharacterized protein</fullName>
    </submittedName>
</protein>
<gene>
    <name evidence="2" type="ORF">PR003_g22433</name>
</gene>
<feature type="compositionally biased region" description="Polar residues" evidence="1">
    <location>
        <begin position="958"/>
        <end position="969"/>
    </location>
</feature>
<feature type="compositionally biased region" description="Polar residues" evidence="1">
    <location>
        <begin position="583"/>
        <end position="594"/>
    </location>
</feature>
<accession>A0A6A4DG27</accession>
<feature type="region of interest" description="Disordered" evidence="1">
    <location>
        <begin position="453"/>
        <end position="520"/>
    </location>
</feature>
<proteinExistence type="predicted"/>
<feature type="compositionally biased region" description="Basic and acidic residues" evidence="1">
    <location>
        <begin position="120"/>
        <end position="131"/>
    </location>
</feature>
<feature type="compositionally biased region" description="Polar residues" evidence="1">
    <location>
        <begin position="133"/>
        <end position="156"/>
    </location>
</feature>
<organism evidence="2 3">
    <name type="scientific">Phytophthora rubi</name>
    <dbReference type="NCBI Taxonomy" id="129364"/>
    <lineage>
        <taxon>Eukaryota</taxon>
        <taxon>Sar</taxon>
        <taxon>Stramenopiles</taxon>
        <taxon>Oomycota</taxon>
        <taxon>Peronosporomycetes</taxon>
        <taxon>Peronosporales</taxon>
        <taxon>Peronosporaceae</taxon>
        <taxon>Phytophthora</taxon>
    </lineage>
</organism>
<dbReference type="PANTHER" id="PTHR14383:SF7">
    <property type="entry name" value="PH DOMAIN-CONTAINING PROTEIN"/>
    <property type="match status" value="1"/>
</dbReference>
<dbReference type="PANTHER" id="PTHR14383">
    <property type="entry name" value="SWAP-70 RECOMBINASE"/>
    <property type="match status" value="1"/>
</dbReference>
<feature type="compositionally biased region" description="Basic and acidic residues" evidence="1">
    <location>
        <begin position="34"/>
        <end position="43"/>
    </location>
</feature>
<feature type="region of interest" description="Disordered" evidence="1">
    <location>
        <begin position="564"/>
        <end position="635"/>
    </location>
</feature>
<feature type="compositionally biased region" description="Low complexity" evidence="1">
    <location>
        <begin position="833"/>
        <end position="845"/>
    </location>
</feature>
<feature type="compositionally biased region" description="Low complexity" evidence="1">
    <location>
        <begin position="903"/>
        <end position="919"/>
    </location>
</feature>
<evidence type="ECO:0000313" key="2">
    <source>
        <dbReference type="EMBL" id="KAE9301791.1"/>
    </source>
</evidence>
<comment type="caution">
    <text evidence="2">The sequence shown here is derived from an EMBL/GenBank/DDBJ whole genome shotgun (WGS) entry which is preliminary data.</text>
</comment>
<keyword evidence="3" id="KW-1185">Reference proteome</keyword>
<evidence type="ECO:0000256" key="1">
    <source>
        <dbReference type="SAM" id="MobiDB-lite"/>
    </source>
</evidence>
<feature type="compositionally biased region" description="Low complexity" evidence="1">
    <location>
        <begin position="49"/>
        <end position="58"/>
    </location>
</feature>
<feature type="region of interest" description="Disordered" evidence="1">
    <location>
        <begin position="1"/>
        <end position="156"/>
    </location>
</feature>
<name>A0A6A4DG27_9STRA</name>
<sequence>MSTKPSPSASKRKGEKTESSLRRSLRVAGLPAEVEPKEAEKPKPSHSTSRVSVPSAEVEASRSSEAEPSAEPEAPPMPEDVVPSLNSPEMKPSGVGQGDEAGAQPSTRSDESRSQVMPIEHQDITHQDELKVSTATSKLSSANPEPTAANSRSSQVEGGALSLLGNRELQAREPSHAWPGTDPVRLNYAPGAGYFGSTSGGAWSSSLWPDQRPFQRLRGVPEGADAQNVSLVHPPEMTEVEMIAYGRSQLELWMSLPPGTVHPVDVAHAPRHEGYDLWGFIRAAGATARHLMSVTRSPAARWLNIFNAERRRIPVVSDLKAVRVSLGLMPPLACVALLQTMLHEAGYEFRNQVPAWHTLSEVSGVSESQIRLEVERIGHFIRAELTAWKYAVGSTPYYVRSPSDPQQTCSAQTNESRAGFVLDKDGDAIMDEDTQLFLGPEVVMRLQLTGLRPRSPASSLEEEPARKRPLLIRSSAGGSIPSWRGSSDAASENRPEAMSDSVPSMVGAGPNSDISLMATDESGNMSYSSSGSSLMSVTDYMLGTGTHLPMSTATVMRGSTTGVTRSSFPGMTISITPDPPRPSATQARMESRTSIADHPAQISLPGSPESKRTSEWRAENPDTRPDPGPSPSEIRSNMENLRFAYAAAQEKAELAIERAARVKEAAWARFNTEQNQREATEARLQATLDDNRREQTKLREEYQRLQAANTQMSEAQRTAQTEQRKQLEALEKLAERRVAAESEKRKEDEVRAQYLLGVQRKLQEAEIRAKKEELQRTHDESTAKARAEHDVELLRLKEEHAQAQATHERAVAEREERLRQLQADQEQFRTQASSRTQMSHSTSSRVPSRTSAELSVISTVIDPVLAKLDRLTDVMHQMVQTNQRPSEFTDSHDKTTRAQNSPRSSRTKSSTRASTSTSKRSSKTRTARSKKPDDDDWGSDSSSSSDSSQDELEGQFGTAAQTKNSDTGSGTRVVVQAMIPHDALEKFDERGPLDDCVNWWERFMYYATMAPWDEKTRIVQLRMRLSGSLKDWCAQLPNSTLSD</sequence>
<feature type="region of interest" description="Disordered" evidence="1">
    <location>
        <begin position="824"/>
        <end position="852"/>
    </location>
</feature>